<gene>
    <name evidence="1" type="ordered locus">AM1_5973</name>
</gene>
<dbReference type="KEGG" id="amr:AM1_5973"/>
<protein>
    <submittedName>
        <fullName evidence="1">Uncharacterized protein</fullName>
    </submittedName>
</protein>
<sequence>MPAKQFLRTQLSIAEDQSSLSDDQLQQRLFQLWLHPEEAKTSDQELAGLCLKCFISNVIAQVCGQLCAQFGQDHGFTTKDLYSFVLDHGPLNLQNQPQIQSSYQSLIEKILSSFDIKQGGLSTWTAQLVRRDHSLNTFLLEHGVYLISDWAILNDTTPQQISRILGEFHSLTSHEIEHNVNLLNRYHSVYRRDRVRQRQAGKTGRCREPSPSQLQQIAQFGISNSDPVEPQMVLSQLQNLARLLREYRIYARGGPAPTQSLDQLHPTTGQVMQIAAPPSDEDPDSQTQFLQQYRQQFQQSLDKTIEGVLADKLKRFQTQKSNKSHQYLTALFLFHCQGLAMSDIAPRIDLKAQYQVTRLLQLKDLRADIRHQILLDLRERVWQVAQPFADPHRLHALNKQLDTLLTEQVDGVMQTAAAEASVPRNRPVSSLYAQRLCDYLDRTL</sequence>
<dbReference type="STRING" id="329726.AM1_5973"/>
<dbReference type="Proteomes" id="UP000000268">
    <property type="component" value="Chromosome"/>
</dbReference>
<accession>B0C2M1</accession>
<dbReference type="HOGENOM" id="CLU_042659_0_0_3"/>
<keyword evidence="2" id="KW-1185">Reference proteome</keyword>
<organism evidence="1 2">
    <name type="scientific">Acaryochloris marina (strain MBIC 11017)</name>
    <dbReference type="NCBI Taxonomy" id="329726"/>
    <lineage>
        <taxon>Bacteria</taxon>
        <taxon>Bacillati</taxon>
        <taxon>Cyanobacteriota</taxon>
        <taxon>Cyanophyceae</taxon>
        <taxon>Acaryochloridales</taxon>
        <taxon>Acaryochloridaceae</taxon>
        <taxon>Acaryochloris</taxon>
    </lineage>
</organism>
<evidence type="ECO:0000313" key="1">
    <source>
        <dbReference type="EMBL" id="ABW30909.1"/>
    </source>
</evidence>
<dbReference type="EMBL" id="CP000828">
    <property type="protein sequence ID" value="ABW30909.1"/>
    <property type="molecule type" value="Genomic_DNA"/>
</dbReference>
<proteinExistence type="predicted"/>
<reference evidence="1 2" key="1">
    <citation type="journal article" date="2008" name="Proc. Natl. Acad. Sci. U.S.A.">
        <title>Niche adaptation and genome expansion in the chlorophyll d-producing cyanobacterium Acaryochloris marina.</title>
        <authorList>
            <person name="Swingley W.D."/>
            <person name="Chen M."/>
            <person name="Cheung P.C."/>
            <person name="Conrad A.L."/>
            <person name="Dejesa L.C."/>
            <person name="Hao J."/>
            <person name="Honchak B.M."/>
            <person name="Karbach L.E."/>
            <person name="Kurdoglu A."/>
            <person name="Lahiri S."/>
            <person name="Mastrian S.D."/>
            <person name="Miyashita H."/>
            <person name="Page L."/>
            <person name="Ramakrishna P."/>
            <person name="Satoh S."/>
            <person name="Sattley W.M."/>
            <person name="Shimada Y."/>
            <person name="Taylor H.L."/>
            <person name="Tomo T."/>
            <person name="Tsuchiya T."/>
            <person name="Wang Z.T."/>
            <person name="Raymond J."/>
            <person name="Mimuro M."/>
            <person name="Blankenship R.E."/>
            <person name="Touchman J.W."/>
        </authorList>
    </citation>
    <scope>NUCLEOTIDE SEQUENCE [LARGE SCALE GENOMIC DNA]</scope>
    <source>
        <strain evidence="2">MBIC 11017</strain>
    </source>
</reference>
<name>B0C2M1_ACAM1</name>
<dbReference type="RefSeq" id="WP_012166111.1">
    <property type="nucleotide sequence ID" value="NC_009925.1"/>
</dbReference>
<evidence type="ECO:0000313" key="2">
    <source>
        <dbReference type="Proteomes" id="UP000000268"/>
    </source>
</evidence>
<dbReference type="eggNOG" id="ENOG502Z8MI">
    <property type="taxonomic scope" value="Bacteria"/>
</dbReference>
<dbReference type="AlphaFoldDB" id="B0C2M1"/>